<keyword evidence="4 12" id="KW-0808">Transferase</keyword>
<comment type="cofactor">
    <cofactor evidence="12">
        <name>Mg(2+)</name>
        <dbReference type="ChEBI" id="CHEBI:18420"/>
    </cofactor>
    <text evidence="12">Requires a divalent cation, most likely magnesium in vivo, as an electrophilic catalyst to aid phosphoryl group transfer. It is the chelate of the metal and the nucleotide that is the actual substrate.</text>
</comment>
<feature type="binding site" evidence="12">
    <location>
        <position position="301"/>
    </location>
    <ligand>
        <name>K(+)</name>
        <dbReference type="ChEBI" id="CHEBI:29103"/>
    </ligand>
</feature>
<keyword evidence="8 12" id="KW-0067">ATP-binding</keyword>
<feature type="domain" description="Carbohydrate kinase PfkB" evidence="14">
    <location>
        <begin position="20"/>
        <end position="309"/>
    </location>
</feature>
<evidence type="ECO:0000256" key="13">
    <source>
        <dbReference type="SAM" id="MobiDB-lite"/>
    </source>
</evidence>
<dbReference type="InterPro" id="IPR011611">
    <property type="entry name" value="PfkB_dom"/>
</dbReference>
<dbReference type="PRINTS" id="PR00990">
    <property type="entry name" value="RIBOKINASE"/>
</dbReference>
<keyword evidence="6 12" id="KW-0547">Nucleotide-binding</keyword>
<feature type="binding site" evidence="12">
    <location>
        <position position="307"/>
    </location>
    <ligand>
        <name>K(+)</name>
        <dbReference type="ChEBI" id="CHEBI:29103"/>
    </ligand>
</feature>
<dbReference type="UniPathway" id="UPA00916">
    <property type="reaction ID" value="UER00889"/>
</dbReference>
<dbReference type="GO" id="GO:0004747">
    <property type="term" value="F:ribokinase activity"/>
    <property type="evidence" value="ECO:0007669"/>
    <property type="project" value="UniProtKB-UniRule"/>
</dbReference>
<evidence type="ECO:0000256" key="2">
    <source>
        <dbReference type="ARBA" id="ARBA00012035"/>
    </source>
</evidence>
<evidence type="ECO:0000313" key="16">
    <source>
        <dbReference type="Proteomes" id="UP000032067"/>
    </source>
</evidence>
<dbReference type="Pfam" id="PF00294">
    <property type="entry name" value="PfkB"/>
    <property type="match status" value="1"/>
</dbReference>
<keyword evidence="9 12" id="KW-0460">Magnesium</keyword>
<name>A0A0D0K796_VARPD</name>
<dbReference type="PANTHER" id="PTHR10584:SF166">
    <property type="entry name" value="RIBOKINASE"/>
    <property type="match status" value="1"/>
</dbReference>
<dbReference type="PROSITE" id="PS00584">
    <property type="entry name" value="PFKB_KINASES_2"/>
    <property type="match status" value="1"/>
</dbReference>
<feature type="binding site" evidence="12">
    <location>
        <begin position="56"/>
        <end position="60"/>
    </location>
    <ligand>
        <name>substrate</name>
    </ligand>
</feature>
<comment type="pathway">
    <text evidence="12">Carbohydrate metabolism; D-ribose degradation; D-ribose 5-phosphate from beta-D-ribopyranose: step 2/2.</text>
</comment>
<dbReference type="SUPFAM" id="SSF53613">
    <property type="entry name" value="Ribokinase-like"/>
    <property type="match status" value="1"/>
</dbReference>
<feature type="binding site" evidence="12">
    <location>
        <begin position="267"/>
        <end position="268"/>
    </location>
    <ligand>
        <name>ATP</name>
        <dbReference type="ChEBI" id="CHEBI:30616"/>
    </ligand>
</feature>
<dbReference type="RefSeq" id="WP_042581934.1">
    <property type="nucleotide sequence ID" value="NZ_JXQQ01000084.1"/>
</dbReference>
<dbReference type="InterPro" id="IPR029056">
    <property type="entry name" value="Ribokinase-like"/>
</dbReference>
<evidence type="ECO:0000256" key="4">
    <source>
        <dbReference type="ARBA" id="ARBA00022679"/>
    </source>
</evidence>
<dbReference type="GO" id="GO:0019303">
    <property type="term" value="P:D-ribose catabolic process"/>
    <property type="evidence" value="ECO:0007669"/>
    <property type="project" value="UniProtKB-UniRule"/>
</dbReference>
<comment type="catalytic activity">
    <reaction evidence="12">
        <text>D-ribose + ATP = D-ribose 5-phosphate + ADP + H(+)</text>
        <dbReference type="Rhea" id="RHEA:13697"/>
        <dbReference type="ChEBI" id="CHEBI:15378"/>
        <dbReference type="ChEBI" id="CHEBI:30616"/>
        <dbReference type="ChEBI" id="CHEBI:47013"/>
        <dbReference type="ChEBI" id="CHEBI:78346"/>
        <dbReference type="ChEBI" id="CHEBI:456216"/>
        <dbReference type="EC" id="2.7.1.15"/>
    </reaction>
</comment>
<comment type="subcellular location">
    <subcellularLocation>
        <location evidence="12">Cytoplasm</location>
    </subcellularLocation>
</comment>
<evidence type="ECO:0000256" key="6">
    <source>
        <dbReference type="ARBA" id="ARBA00022741"/>
    </source>
</evidence>
<dbReference type="InterPro" id="IPR002173">
    <property type="entry name" value="Carboh/pur_kinase_PfkB_CS"/>
</dbReference>
<dbReference type="CDD" id="cd01174">
    <property type="entry name" value="ribokinase"/>
    <property type="match status" value="1"/>
</dbReference>
<comment type="caution">
    <text evidence="12">Lacks conserved residue(s) required for the propagation of feature annotation.</text>
</comment>
<keyword evidence="7 12" id="KW-0418">Kinase</keyword>
<keyword evidence="11 12" id="KW-0119">Carbohydrate metabolism</keyword>
<evidence type="ECO:0000256" key="3">
    <source>
        <dbReference type="ARBA" id="ARBA00016943"/>
    </source>
</evidence>
<feature type="binding site" evidence="12">
    <location>
        <position position="303"/>
    </location>
    <ligand>
        <name>K(+)</name>
        <dbReference type="ChEBI" id="CHEBI:29103"/>
    </ligand>
</feature>
<feature type="compositionally biased region" description="Pro residues" evidence="13">
    <location>
        <begin position="317"/>
        <end position="326"/>
    </location>
</feature>
<dbReference type="GO" id="GO:0005524">
    <property type="term" value="F:ATP binding"/>
    <property type="evidence" value="ECO:0007669"/>
    <property type="project" value="UniProtKB-UniRule"/>
</dbReference>
<feature type="binding site" evidence="12">
    <location>
        <begin position="28"/>
        <end position="30"/>
    </location>
    <ligand>
        <name>substrate</name>
    </ligand>
</feature>
<evidence type="ECO:0000256" key="8">
    <source>
        <dbReference type="ARBA" id="ARBA00022840"/>
    </source>
</evidence>
<sequence length="326" mass="33848">MSPKPSSRSSEPSPVPLPPRIVVLGSLNMDLVLRVPHAPAAGETLIGHSIANIPGGKGANQAVSCAREGGQVRMIGCVGDDAHGRALRESLERDGIDTAALRTVDAEPTGTALILVEDSGQNRIVMIPGANAKVEIDEPALREQLKGAAFLVMQFETPMDQVARALSVAHEAGCKVLLNPSPVQAIAEPLWPRIDTLVVNEIEAQTLCGQSADSPQEAALAGKALRAKGIDRVVVTLGARGAVAIDADGARHHPAPKVQAVDTTAAGDTFLGALAVALGEGQPFDEAVRLGIRAAALCIQHPGAQPSIPRRDAVLQSPPPPDWITL</sequence>
<evidence type="ECO:0000256" key="10">
    <source>
        <dbReference type="ARBA" id="ARBA00022958"/>
    </source>
</evidence>
<feature type="binding site" evidence="12">
    <location>
        <position position="156"/>
    </location>
    <ligand>
        <name>substrate</name>
    </ligand>
</feature>
<evidence type="ECO:0000256" key="1">
    <source>
        <dbReference type="ARBA" id="ARBA00005380"/>
    </source>
</evidence>
<feature type="binding site" evidence="12">
    <location>
        <begin position="236"/>
        <end position="241"/>
    </location>
    <ligand>
        <name>ATP</name>
        <dbReference type="ChEBI" id="CHEBI:30616"/>
    </ligand>
</feature>
<feature type="binding site" evidence="12">
    <location>
        <position position="200"/>
    </location>
    <ligand>
        <name>ATP</name>
        <dbReference type="ChEBI" id="CHEBI:30616"/>
    </ligand>
</feature>
<evidence type="ECO:0000256" key="11">
    <source>
        <dbReference type="ARBA" id="ARBA00023277"/>
    </source>
</evidence>
<dbReference type="OrthoDB" id="9795789at2"/>
<dbReference type="AlphaFoldDB" id="A0A0D0K796"/>
<feature type="binding site" evidence="12">
    <location>
        <position position="298"/>
    </location>
    <ligand>
        <name>K(+)</name>
        <dbReference type="ChEBI" id="CHEBI:29103"/>
    </ligand>
</feature>
<dbReference type="HAMAP" id="MF_01987">
    <property type="entry name" value="Ribokinase"/>
    <property type="match status" value="1"/>
</dbReference>
<accession>A0A0D0K796</accession>
<feature type="binding site" evidence="12">
    <location>
        <position position="264"/>
    </location>
    <ligand>
        <name>K(+)</name>
        <dbReference type="ChEBI" id="CHEBI:29103"/>
    </ligand>
</feature>
<keyword evidence="5 12" id="KW-0479">Metal-binding</keyword>
<evidence type="ECO:0000313" key="15">
    <source>
        <dbReference type="EMBL" id="KIQ21927.1"/>
    </source>
</evidence>
<dbReference type="PANTHER" id="PTHR10584">
    <property type="entry name" value="SUGAR KINASE"/>
    <property type="match status" value="1"/>
</dbReference>
<organism evidence="15 16">
    <name type="scientific">Variovorax paradoxus</name>
    <dbReference type="NCBI Taxonomy" id="34073"/>
    <lineage>
        <taxon>Bacteria</taxon>
        <taxon>Pseudomonadati</taxon>
        <taxon>Pseudomonadota</taxon>
        <taxon>Betaproteobacteria</taxon>
        <taxon>Burkholderiales</taxon>
        <taxon>Comamonadaceae</taxon>
        <taxon>Variovorax</taxon>
    </lineage>
</organism>
<dbReference type="GO" id="GO:0046872">
    <property type="term" value="F:metal ion binding"/>
    <property type="evidence" value="ECO:0007669"/>
    <property type="project" value="UniProtKB-KW"/>
</dbReference>
<dbReference type="InterPro" id="IPR002139">
    <property type="entry name" value="Ribo/fructo_kinase"/>
</dbReference>
<dbReference type="GO" id="GO:0005829">
    <property type="term" value="C:cytosol"/>
    <property type="evidence" value="ECO:0007669"/>
    <property type="project" value="TreeGrafter"/>
</dbReference>
<feature type="binding site" evidence="12">
    <location>
        <position position="262"/>
    </location>
    <ligand>
        <name>K(+)</name>
        <dbReference type="ChEBI" id="CHEBI:29103"/>
    </ligand>
</feature>
<reference evidence="15 16" key="1">
    <citation type="submission" date="2014-12" db="EMBL/GenBank/DDBJ databases">
        <title>16Stimator: statistical estimation of ribosomal gene copy numbers from draft genome assemblies.</title>
        <authorList>
            <person name="Perisin M.A."/>
            <person name="Vetter M."/>
            <person name="Gilbert J.A."/>
            <person name="Bergelson J."/>
        </authorList>
    </citation>
    <scope>NUCLEOTIDE SEQUENCE [LARGE SCALE GENOMIC DNA]</scope>
    <source>
        <strain evidence="15 16">MEDvA23</strain>
    </source>
</reference>
<dbReference type="PROSITE" id="PS00583">
    <property type="entry name" value="PFKB_KINASES_1"/>
    <property type="match status" value="1"/>
</dbReference>
<keyword evidence="12" id="KW-0963">Cytoplasm</keyword>
<dbReference type="EMBL" id="JXQQ01000084">
    <property type="protein sequence ID" value="KIQ21927.1"/>
    <property type="molecule type" value="Genomic_DNA"/>
</dbReference>
<dbReference type="Proteomes" id="UP000032067">
    <property type="component" value="Unassembled WGS sequence"/>
</dbReference>
<comment type="similarity">
    <text evidence="12">Belongs to the carbohydrate kinase PfkB family. Ribokinase subfamily.</text>
</comment>
<dbReference type="NCBIfam" id="TIGR02152">
    <property type="entry name" value="D_ribokin_bact"/>
    <property type="match status" value="1"/>
</dbReference>
<comment type="function">
    <text evidence="12">Catalyzes the phosphorylation of ribose at O-5 in a reaction requiring ATP and magnesium. The resulting D-ribose-5-phosphate can then be used either for sythesis of nucleotides, histidine, and tryptophan, or as a component of the pentose phosphate pathway.</text>
</comment>
<evidence type="ECO:0000256" key="5">
    <source>
        <dbReference type="ARBA" id="ARBA00022723"/>
    </source>
</evidence>
<feature type="binding site" evidence="12">
    <location>
        <position position="268"/>
    </location>
    <ligand>
        <name>substrate</name>
    </ligand>
</feature>
<evidence type="ECO:0000256" key="7">
    <source>
        <dbReference type="ARBA" id="ARBA00022777"/>
    </source>
</evidence>
<gene>
    <name evidence="12" type="primary">rbsK</name>
    <name evidence="15" type="ORF">RT97_26995</name>
</gene>
<dbReference type="Gene3D" id="3.40.1190.20">
    <property type="match status" value="1"/>
</dbReference>
<comment type="activity regulation">
    <text evidence="12">Activated by a monovalent cation that binds near, but not in, the active site. The most likely occupant of the site in vivo is potassium. Ion binding induces a conformational change that may alter substrate affinity.</text>
</comment>
<evidence type="ECO:0000259" key="14">
    <source>
        <dbReference type="Pfam" id="PF00294"/>
    </source>
</evidence>
<proteinExistence type="inferred from homology"/>
<feature type="region of interest" description="Disordered" evidence="13">
    <location>
        <begin position="307"/>
        <end position="326"/>
    </location>
</feature>
<evidence type="ECO:0000256" key="9">
    <source>
        <dbReference type="ARBA" id="ARBA00022842"/>
    </source>
</evidence>
<comment type="similarity">
    <text evidence="1">Belongs to the carbohydrate kinase pfkB family.</text>
</comment>
<protein>
    <recommendedName>
        <fullName evidence="3 12">Ribokinase</fullName>
        <shortName evidence="12">RK</shortName>
        <ecNumber evidence="2 12">2.7.1.15</ecNumber>
    </recommendedName>
</protein>
<dbReference type="InterPro" id="IPR011877">
    <property type="entry name" value="Ribokinase"/>
</dbReference>
<comment type="caution">
    <text evidence="15">The sequence shown here is derived from an EMBL/GenBank/DDBJ whole genome shotgun (WGS) entry which is preliminary data.</text>
</comment>
<comment type="subunit">
    <text evidence="12">Homodimer.</text>
</comment>
<feature type="active site" description="Proton acceptor" evidence="12">
    <location>
        <position position="268"/>
    </location>
</feature>
<keyword evidence="10 12" id="KW-0630">Potassium</keyword>
<evidence type="ECO:0000256" key="12">
    <source>
        <dbReference type="HAMAP-Rule" id="MF_01987"/>
    </source>
</evidence>
<dbReference type="EC" id="2.7.1.15" evidence="2 12"/>